<proteinExistence type="predicted"/>
<evidence type="ECO:0000313" key="1">
    <source>
        <dbReference type="EMBL" id="KAH7966437.1"/>
    </source>
</evidence>
<evidence type="ECO:0000313" key="2">
    <source>
        <dbReference type="Proteomes" id="UP000821865"/>
    </source>
</evidence>
<accession>A0ACB8DE33</accession>
<gene>
    <name evidence="1" type="ORF">HPB49_016241</name>
</gene>
<dbReference type="Proteomes" id="UP000821865">
    <property type="component" value="Chromosome 2"/>
</dbReference>
<name>A0ACB8DE33_DERSI</name>
<sequence>MRFATDGLATRVVCPKAVSPKDELYTLSEHTKPSARRDKSRVCIAGGRPAHAHVLYNSSGRRRAALAQVYGEKVRGCDSWPSFEWSTPRYLLLSWGLLRDRCTFSGARPWSRDRRDLLCGTVDARFGARAAYAALVAMNFFDVRKWYSFVSLQPPPPPHAYDGRRHPRGGGGAHDNFRAPRGYVDIAPTCDSRWEWDRSLRERPRRSSRQLLRGALSEDALADDASSQPATPRNYLRKASGGQRASPASATEESPAGTDVLSSSWEAGTPRSERSRKDYAAPRVSVDDSVLYERISRVISAEDIEVVSDRKNSEAAPTSRGNITKQTATQCQETLEQCAADKSGEEVVDVVRESLPDRRSNARTSGKWSAKLFRHSESKAAVYQTVQKEKKGAFVSLSQEELPGMPSELEQCKDRALSGDLEPPVPAKSWEVKNASRTDEQESSTKVQGVLGIVCQLEPPTLQGDDQSKQSTLAHVSSMSTEQSSAKQQLPSQFEEAPQPSGKWGRKLFGRPKTKVRNESHKEEKEKHYSGDNESYNADVSVNQQFSDKEVSRDTGMFDRGAAAGSDVTLKNNTGSDTGYQTHQDENLLALENSLHSVPAPPVRNQSLEERNLSSTWQCTLESPDSVHRVAHTDAHQANEVPLFTQEHSREPIVHEAIPLHAEAQAEIIDSPTPPGKSPGRKKGFFKFPSFKKKKKLSASSIEETVPPTSADPEPVATEPEKSLSFDEILAELRKQQTMHQTSISTEPMSPLHGQLKKVPPPVPPKSWKTTANLNLSTEYQENSVSVDKEEILEHVQPLPLASGKNSLQANATLPNEGSSPENTLLAKENTGDESMSENLQLPVKSFFDQEHELTVLQAESNDALSSSPTEWSYSTFLRGYSEDFVDSSPRRRHNLRLLADVSVSSDALPAITEARNLHVSDSIKLEQNAGPKGTLSALKPVDRPLPVEHIPASDQQEYFLYKPSTEAKSMPRTKLFNLKAKKQVEVEDSCREIVAAACERYEPVADVEQKNEDLSISKLSAEPCQEAQADENPASTTNEVLQEFEEPSRTKERRFSLKLSSMRKKKVDKPTKKPDSYEQPRILAALRQENKPRLPVDKGNMMDAYLRSLEMQPKSQLRNQSDDSLDLSFQTNGEDGWEFEEITLERVRGGAGLGFSIAGGTDNPHIGEDPSIYITKLISGGAAAADGRLQVNDIILRVNDVDLIDVPHSIAVEALKRAGNSVHLLVKRQRYPGPQGASQQQHTPPQVVEIELIKGNKGLGFSIAGGIGNQHVPGDNGIYVTKVMEGGAAHLDRRLEVGDKLVAVGDVNLENVTHEEAVATLKNTGDHVILTVVKSQPFSFINHSLPPPPPPPVQETRLGTPPLNLSLGEYHSDTNLSTSKAPSDEDIPRTPPPRCAKKLVDAEAPRNSSVEERLNGLALMSLYRESVDLLAYVIMIGYLGIVASKDRAKKMGSLRTGLDVKVNE</sequence>
<reference evidence="1" key="1">
    <citation type="submission" date="2020-05" db="EMBL/GenBank/DDBJ databases">
        <title>Large-scale comparative analyses of tick genomes elucidate their genetic diversity and vector capacities.</title>
        <authorList>
            <person name="Jia N."/>
            <person name="Wang J."/>
            <person name="Shi W."/>
            <person name="Du L."/>
            <person name="Sun Y."/>
            <person name="Zhan W."/>
            <person name="Jiang J."/>
            <person name="Wang Q."/>
            <person name="Zhang B."/>
            <person name="Ji P."/>
            <person name="Sakyi L.B."/>
            <person name="Cui X."/>
            <person name="Yuan T."/>
            <person name="Jiang B."/>
            <person name="Yang W."/>
            <person name="Lam T.T.-Y."/>
            <person name="Chang Q."/>
            <person name="Ding S."/>
            <person name="Wang X."/>
            <person name="Zhu J."/>
            <person name="Ruan X."/>
            <person name="Zhao L."/>
            <person name="Wei J."/>
            <person name="Que T."/>
            <person name="Du C."/>
            <person name="Cheng J."/>
            <person name="Dai P."/>
            <person name="Han X."/>
            <person name="Huang E."/>
            <person name="Gao Y."/>
            <person name="Liu J."/>
            <person name="Shao H."/>
            <person name="Ye R."/>
            <person name="Li L."/>
            <person name="Wei W."/>
            <person name="Wang X."/>
            <person name="Wang C."/>
            <person name="Yang T."/>
            <person name="Huo Q."/>
            <person name="Li W."/>
            <person name="Guo W."/>
            <person name="Chen H."/>
            <person name="Zhou L."/>
            <person name="Ni X."/>
            <person name="Tian J."/>
            <person name="Zhou Y."/>
            <person name="Sheng Y."/>
            <person name="Liu T."/>
            <person name="Pan Y."/>
            <person name="Xia L."/>
            <person name="Li J."/>
            <person name="Zhao F."/>
            <person name="Cao W."/>
        </authorList>
    </citation>
    <scope>NUCLEOTIDE SEQUENCE</scope>
    <source>
        <strain evidence="1">Dsil-2018</strain>
    </source>
</reference>
<keyword evidence="2" id="KW-1185">Reference proteome</keyword>
<comment type="caution">
    <text evidence="1">The sequence shown here is derived from an EMBL/GenBank/DDBJ whole genome shotgun (WGS) entry which is preliminary data.</text>
</comment>
<protein>
    <submittedName>
        <fullName evidence="1">Uncharacterized protein</fullName>
    </submittedName>
</protein>
<dbReference type="EMBL" id="CM023471">
    <property type="protein sequence ID" value="KAH7966437.1"/>
    <property type="molecule type" value="Genomic_DNA"/>
</dbReference>
<organism evidence="1 2">
    <name type="scientific">Dermacentor silvarum</name>
    <name type="common">Tick</name>
    <dbReference type="NCBI Taxonomy" id="543639"/>
    <lineage>
        <taxon>Eukaryota</taxon>
        <taxon>Metazoa</taxon>
        <taxon>Ecdysozoa</taxon>
        <taxon>Arthropoda</taxon>
        <taxon>Chelicerata</taxon>
        <taxon>Arachnida</taxon>
        <taxon>Acari</taxon>
        <taxon>Parasitiformes</taxon>
        <taxon>Ixodida</taxon>
        <taxon>Ixodoidea</taxon>
        <taxon>Ixodidae</taxon>
        <taxon>Rhipicephalinae</taxon>
        <taxon>Dermacentor</taxon>
    </lineage>
</organism>